<organism evidence="1 2">
    <name type="scientific">Zopfia rhizophila CBS 207.26</name>
    <dbReference type="NCBI Taxonomy" id="1314779"/>
    <lineage>
        <taxon>Eukaryota</taxon>
        <taxon>Fungi</taxon>
        <taxon>Dikarya</taxon>
        <taxon>Ascomycota</taxon>
        <taxon>Pezizomycotina</taxon>
        <taxon>Dothideomycetes</taxon>
        <taxon>Dothideomycetes incertae sedis</taxon>
        <taxon>Zopfiaceae</taxon>
        <taxon>Zopfia</taxon>
    </lineage>
</organism>
<keyword evidence="2" id="KW-1185">Reference proteome</keyword>
<reference evidence="1" key="1">
    <citation type="journal article" date="2020" name="Stud. Mycol.">
        <title>101 Dothideomycetes genomes: a test case for predicting lifestyles and emergence of pathogens.</title>
        <authorList>
            <person name="Haridas S."/>
            <person name="Albert R."/>
            <person name="Binder M."/>
            <person name="Bloem J."/>
            <person name="Labutti K."/>
            <person name="Salamov A."/>
            <person name="Andreopoulos B."/>
            <person name="Baker S."/>
            <person name="Barry K."/>
            <person name="Bills G."/>
            <person name="Bluhm B."/>
            <person name="Cannon C."/>
            <person name="Castanera R."/>
            <person name="Culley D."/>
            <person name="Daum C."/>
            <person name="Ezra D."/>
            <person name="Gonzalez J."/>
            <person name="Henrissat B."/>
            <person name="Kuo A."/>
            <person name="Liang C."/>
            <person name="Lipzen A."/>
            <person name="Lutzoni F."/>
            <person name="Magnuson J."/>
            <person name="Mondo S."/>
            <person name="Nolan M."/>
            <person name="Ohm R."/>
            <person name="Pangilinan J."/>
            <person name="Park H.-J."/>
            <person name="Ramirez L."/>
            <person name="Alfaro M."/>
            <person name="Sun H."/>
            <person name="Tritt A."/>
            <person name="Yoshinaga Y."/>
            <person name="Zwiers L.-H."/>
            <person name="Turgeon B."/>
            <person name="Goodwin S."/>
            <person name="Spatafora J."/>
            <person name="Crous P."/>
            <person name="Grigoriev I."/>
        </authorList>
    </citation>
    <scope>NUCLEOTIDE SEQUENCE</scope>
    <source>
        <strain evidence="1">CBS 207.26</strain>
    </source>
</reference>
<evidence type="ECO:0000313" key="2">
    <source>
        <dbReference type="Proteomes" id="UP000800200"/>
    </source>
</evidence>
<feature type="non-terminal residue" evidence="1">
    <location>
        <position position="1"/>
    </location>
</feature>
<sequence>ISTSLSSSGWLAAATRSKVLLYCLKNMDPPRKVPLDTTIEVTSSKRERIREIALSDDLLAILTYSHLIVYEYREPGNIERHRVANEQLDQAGAWTPKSLSISQNRSVDEQIARPDIWAWIAVGGQGENAVKIFKFIRDRRWNLQNRKLMLKCASNTGSINFVGFSTNRSSLPEASVIFGITNSNEIHCWDLRKLSQRDLFSTWQIDGCQKTNQSPNRGGITSATIFLSQSGRPYIFCTADQKAGSELSGSFIAPIGSRPPQRHILQESAIGRNVLHGSVASNGIFSVVIEDEEMRLLTLRGVNGGLTCRKEYLRWPSKLKNAATGVSGLSITILESHGKLNIVAVDCWRNILSREINVPGLP</sequence>
<gene>
    <name evidence="1" type="ORF">K469DRAFT_464354</name>
</gene>
<evidence type="ECO:0008006" key="3">
    <source>
        <dbReference type="Google" id="ProtNLM"/>
    </source>
</evidence>
<evidence type="ECO:0000313" key="1">
    <source>
        <dbReference type="EMBL" id="KAF2187485.1"/>
    </source>
</evidence>
<dbReference type="Proteomes" id="UP000800200">
    <property type="component" value="Unassembled WGS sequence"/>
</dbReference>
<name>A0A6A6E8X8_9PEZI</name>
<dbReference type="OrthoDB" id="3759755at2759"/>
<dbReference type="EMBL" id="ML994627">
    <property type="protein sequence ID" value="KAF2187485.1"/>
    <property type="molecule type" value="Genomic_DNA"/>
</dbReference>
<proteinExistence type="predicted"/>
<dbReference type="AlphaFoldDB" id="A0A6A6E8X8"/>
<dbReference type="InterPro" id="IPR036322">
    <property type="entry name" value="WD40_repeat_dom_sf"/>
</dbReference>
<protein>
    <recommendedName>
        <fullName evidence="3">WD40 repeat-like protein</fullName>
    </recommendedName>
</protein>
<accession>A0A6A6E8X8</accession>
<feature type="non-terminal residue" evidence="1">
    <location>
        <position position="362"/>
    </location>
</feature>
<dbReference type="SUPFAM" id="SSF50978">
    <property type="entry name" value="WD40 repeat-like"/>
    <property type="match status" value="1"/>
</dbReference>